<dbReference type="GO" id="GO:0005737">
    <property type="term" value="C:cytoplasm"/>
    <property type="evidence" value="ECO:0007669"/>
    <property type="project" value="TreeGrafter"/>
</dbReference>
<dbReference type="SMART" id="SM00504">
    <property type="entry name" value="Ubox"/>
    <property type="match status" value="1"/>
</dbReference>
<dbReference type="PANTHER" id="PTHR46803:SF2">
    <property type="entry name" value="E3 UBIQUITIN-PROTEIN LIGASE CHIP"/>
    <property type="match status" value="1"/>
</dbReference>
<dbReference type="Proteomes" id="UP000708208">
    <property type="component" value="Unassembled WGS sequence"/>
</dbReference>
<dbReference type="GO" id="GO:0000209">
    <property type="term" value="P:protein polyubiquitination"/>
    <property type="evidence" value="ECO:0007669"/>
    <property type="project" value="TreeGrafter"/>
</dbReference>
<evidence type="ECO:0000256" key="2">
    <source>
        <dbReference type="ARBA" id="ARBA00012483"/>
    </source>
</evidence>
<dbReference type="EC" id="2.3.2.27" evidence="2"/>
<keyword evidence="8" id="KW-0732">Signal</keyword>
<gene>
    <name evidence="10" type="ORF">AFUS01_LOCUS10188</name>
</gene>
<dbReference type="GO" id="GO:0006515">
    <property type="term" value="P:protein quality control for misfolded or incompletely synthesized proteins"/>
    <property type="evidence" value="ECO:0007669"/>
    <property type="project" value="TreeGrafter"/>
</dbReference>
<evidence type="ECO:0000313" key="10">
    <source>
        <dbReference type="EMBL" id="CAG7720936.1"/>
    </source>
</evidence>
<evidence type="ECO:0000256" key="1">
    <source>
        <dbReference type="ARBA" id="ARBA00000900"/>
    </source>
</evidence>
<evidence type="ECO:0000256" key="4">
    <source>
        <dbReference type="ARBA" id="ARBA00022737"/>
    </source>
</evidence>
<dbReference type="CDD" id="cd16654">
    <property type="entry name" value="RING-Ubox_CHIP"/>
    <property type="match status" value="1"/>
</dbReference>
<accession>A0A8J2JIP2</accession>
<comment type="catalytic activity">
    <reaction evidence="1">
        <text>S-ubiquitinyl-[E2 ubiquitin-conjugating enzyme]-L-cysteine + [acceptor protein]-L-lysine = [E2 ubiquitin-conjugating enzyme]-L-cysteine + N(6)-ubiquitinyl-[acceptor protein]-L-lysine.</text>
        <dbReference type="EC" id="2.3.2.27"/>
    </reaction>
</comment>
<evidence type="ECO:0000256" key="6">
    <source>
        <dbReference type="ARBA" id="ARBA00022803"/>
    </source>
</evidence>
<evidence type="ECO:0000259" key="9">
    <source>
        <dbReference type="PROSITE" id="PS51698"/>
    </source>
</evidence>
<comment type="caution">
    <text evidence="10">The sequence shown here is derived from an EMBL/GenBank/DDBJ whole genome shotgun (WGS) entry which is preliminary data.</text>
</comment>
<dbReference type="OrthoDB" id="629492at2759"/>
<dbReference type="GO" id="GO:0043161">
    <property type="term" value="P:proteasome-mediated ubiquitin-dependent protein catabolic process"/>
    <property type="evidence" value="ECO:0007669"/>
    <property type="project" value="TreeGrafter"/>
</dbReference>
<feature type="repeat" description="TPR" evidence="7">
    <location>
        <begin position="235"/>
        <end position="268"/>
    </location>
</feature>
<dbReference type="InterPro" id="IPR003613">
    <property type="entry name" value="Ubox_domain"/>
</dbReference>
<evidence type="ECO:0000256" key="3">
    <source>
        <dbReference type="ARBA" id="ARBA00022679"/>
    </source>
</evidence>
<dbReference type="PANTHER" id="PTHR46803">
    <property type="entry name" value="E3 UBIQUITIN-PROTEIN LIGASE CHIP"/>
    <property type="match status" value="1"/>
</dbReference>
<name>A0A8J2JIP2_9HEXA</name>
<evidence type="ECO:0000256" key="7">
    <source>
        <dbReference type="PROSITE-ProRule" id="PRU00339"/>
    </source>
</evidence>
<dbReference type="AlphaFoldDB" id="A0A8J2JIP2"/>
<protein>
    <recommendedName>
        <fullName evidence="2">RING-type E3 ubiquitin transferase</fullName>
        <ecNumber evidence="2">2.3.2.27</ecNumber>
    </recommendedName>
</protein>
<reference evidence="10" key="1">
    <citation type="submission" date="2021-06" db="EMBL/GenBank/DDBJ databases">
        <authorList>
            <person name="Hodson N. C."/>
            <person name="Mongue J. A."/>
            <person name="Jaron S. K."/>
        </authorList>
    </citation>
    <scope>NUCLEOTIDE SEQUENCE</scope>
</reference>
<keyword evidence="11" id="KW-1185">Reference proteome</keyword>
<feature type="signal peptide" evidence="8">
    <location>
        <begin position="1"/>
        <end position="23"/>
    </location>
</feature>
<dbReference type="InterPro" id="IPR045202">
    <property type="entry name" value="CHIP_RING-Ubox"/>
</dbReference>
<dbReference type="GO" id="GO:0051087">
    <property type="term" value="F:protein-folding chaperone binding"/>
    <property type="evidence" value="ECO:0007669"/>
    <property type="project" value="TreeGrafter"/>
</dbReference>
<dbReference type="GO" id="GO:0071218">
    <property type="term" value="P:cellular response to misfolded protein"/>
    <property type="evidence" value="ECO:0007669"/>
    <property type="project" value="TreeGrafter"/>
</dbReference>
<feature type="domain" description="U-box" evidence="9">
    <location>
        <begin position="412"/>
        <end position="486"/>
    </location>
</feature>
<dbReference type="GO" id="GO:0061630">
    <property type="term" value="F:ubiquitin protein ligase activity"/>
    <property type="evidence" value="ECO:0007669"/>
    <property type="project" value="UniProtKB-EC"/>
</dbReference>
<evidence type="ECO:0000256" key="8">
    <source>
        <dbReference type="SAM" id="SignalP"/>
    </source>
</evidence>
<proteinExistence type="predicted"/>
<dbReference type="SMART" id="SM00028">
    <property type="entry name" value="TPR"/>
    <property type="match status" value="2"/>
</dbReference>
<evidence type="ECO:0000313" key="11">
    <source>
        <dbReference type="Proteomes" id="UP000708208"/>
    </source>
</evidence>
<sequence length="495" mass="56771">MKNSVVLVLSAVVLLVALQQCDAATRGKLKTEAVEADNDLHVSGTCITHIKSTLWPNNEEPNLQSLMRLSSKGPMILKKLMSGPCFSWLNELFGYFCKFLQMLGIDTTQVKNMAKMTLNSRLLCVLWWRVHYEILRKMFLEVDGLLCHSEFQGIKVQNKKEVVIGKDLGVNSSPERDSRWVAAVAKARLNADVKRLIGKGRSGAPNAGKSTVLAGRYDDAVEMYTASIQSCKYNPTAYANRANTFMRLHRFEEAVEDCRVAIKLSPEYIKAHYYLGQCLCELGSYDKGLWHLQESLRICQKEGVSRMTFERTIKIKLKNWRQHQLSTSEEKKKLGDAILQTRLVDIVLADTERKIQCLKDTPVTSRWRPSGRVSKKVLQEQISNEEHQSQKLLEWITKAFEKLRNFKEEKHVVPEYMCCKISLCLMRDPVITPCGITYERRSIVEHLRRGNNFDPTTRQPLTEKELVTNLALREAIEEFLSQNEWALKDEDLNIL</sequence>
<feature type="chain" id="PRO_5035298314" description="RING-type E3 ubiquitin transferase" evidence="8">
    <location>
        <begin position="24"/>
        <end position="495"/>
    </location>
</feature>
<dbReference type="PROSITE" id="PS51698">
    <property type="entry name" value="U_BOX"/>
    <property type="match status" value="1"/>
</dbReference>
<evidence type="ECO:0000256" key="5">
    <source>
        <dbReference type="ARBA" id="ARBA00022786"/>
    </source>
</evidence>
<keyword evidence="5" id="KW-0833">Ubl conjugation pathway</keyword>
<dbReference type="GO" id="GO:0045862">
    <property type="term" value="P:positive regulation of proteolysis"/>
    <property type="evidence" value="ECO:0007669"/>
    <property type="project" value="TreeGrafter"/>
</dbReference>
<keyword evidence="6 7" id="KW-0802">TPR repeat</keyword>
<dbReference type="EMBL" id="CAJVCH010075412">
    <property type="protein sequence ID" value="CAG7720936.1"/>
    <property type="molecule type" value="Genomic_DNA"/>
</dbReference>
<keyword evidence="3" id="KW-0808">Transferase</keyword>
<dbReference type="Pfam" id="PF04564">
    <property type="entry name" value="U-box"/>
    <property type="match status" value="1"/>
</dbReference>
<keyword evidence="4" id="KW-0677">Repeat</keyword>
<organism evidence="10 11">
    <name type="scientific">Allacma fusca</name>
    <dbReference type="NCBI Taxonomy" id="39272"/>
    <lineage>
        <taxon>Eukaryota</taxon>
        <taxon>Metazoa</taxon>
        <taxon>Ecdysozoa</taxon>
        <taxon>Arthropoda</taxon>
        <taxon>Hexapoda</taxon>
        <taxon>Collembola</taxon>
        <taxon>Symphypleona</taxon>
        <taxon>Sminthuridae</taxon>
        <taxon>Allacma</taxon>
    </lineage>
</organism>
<dbReference type="PROSITE" id="PS50005">
    <property type="entry name" value="TPR"/>
    <property type="match status" value="1"/>
</dbReference>
<dbReference type="InterPro" id="IPR019734">
    <property type="entry name" value="TPR_rpt"/>
</dbReference>